<name>A0A7U3YQ15_DESPD</name>
<dbReference type="Gene3D" id="3.40.50.720">
    <property type="entry name" value="NAD(P)-binding Rossmann-like Domain"/>
    <property type="match status" value="1"/>
</dbReference>
<dbReference type="InterPro" id="IPR036291">
    <property type="entry name" value="NAD(P)-bd_dom_sf"/>
</dbReference>
<dbReference type="Pfam" id="PF01370">
    <property type="entry name" value="Epimerase"/>
    <property type="match status" value="1"/>
</dbReference>
<sequence length="336" mass="35661">MRVLVTGANGFLGRAVVERLAWSVLAAPCSSASCSAAGEENYLVRAAARQRIPSMDGRVEQVTVGALCGQTEWGHALAGVDAVIHTAAKVHVLADSGSRALSEYRVVNTEGTLNLARQAAAAGAKRFIFLSSVKVNGECSPPGRPFTEQDAPNPQDAYSISKYEAEVGLSRIAAQSGMAVTVIRPPLVYGPGVKANFRRMMDWVARGLPLPLGALHNRRSLLALDNLVDFIVTCLGHPAAANQVFFVADGHDLSTAELLVNVGQALGTPARLLPVPPSILKGGAALLGKTDMWRRLCMSLQVDISKAREVLGWLPPISVNEGMRRAAAGFLHEKND</sequence>
<dbReference type="PANTHER" id="PTHR43245">
    <property type="entry name" value="BIFUNCTIONAL POLYMYXIN RESISTANCE PROTEIN ARNA"/>
    <property type="match status" value="1"/>
</dbReference>
<dbReference type="PANTHER" id="PTHR43245:SF58">
    <property type="entry name" value="BLL5923 PROTEIN"/>
    <property type="match status" value="1"/>
</dbReference>
<dbReference type="PROSITE" id="PS51257">
    <property type="entry name" value="PROKAR_LIPOPROTEIN"/>
    <property type="match status" value="1"/>
</dbReference>
<dbReference type="InterPro" id="IPR001509">
    <property type="entry name" value="Epimerase_deHydtase"/>
</dbReference>
<gene>
    <name evidence="2" type="ordered locus">Despr_3185</name>
</gene>
<keyword evidence="3" id="KW-1185">Reference proteome</keyword>
<dbReference type="KEGG" id="dpr:Despr_3185"/>
<reference evidence="2 3" key="1">
    <citation type="journal article" date="2011" name="Stand. Genomic Sci.">
        <title>Complete genome sequence of Desulfobulbus propionicus type strain (1pr3).</title>
        <authorList>
            <person name="Pagani I."/>
            <person name="Lapidus A."/>
            <person name="Nolan M."/>
            <person name="Lucas S."/>
            <person name="Hammon N."/>
            <person name="Deshpande S."/>
            <person name="Cheng J.F."/>
            <person name="Chertkov O."/>
            <person name="Davenport K."/>
            <person name="Tapia R."/>
            <person name="Han C."/>
            <person name="Goodwin L."/>
            <person name="Pitluck S."/>
            <person name="Liolios K."/>
            <person name="Mavromatis K."/>
            <person name="Ivanova N."/>
            <person name="Mikhailova N."/>
            <person name="Pati A."/>
            <person name="Chen A."/>
            <person name="Palaniappan K."/>
            <person name="Land M."/>
            <person name="Hauser L."/>
            <person name="Chang Y.J."/>
            <person name="Jeffries C.D."/>
            <person name="Detter J.C."/>
            <person name="Brambilla E."/>
            <person name="Kannan K.P."/>
            <person name="Djao O.D."/>
            <person name="Rohde M."/>
            <person name="Pukall R."/>
            <person name="Spring S."/>
            <person name="Goker M."/>
            <person name="Sikorski J."/>
            <person name="Woyke T."/>
            <person name="Bristow J."/>
            <person name="Eisen J.A."/>
            <person name="Markowitz V."/>
            <person name="Hugenholtz P."/>
            <person name="Kyrpides N.C."/>
            <person name="Klenk H.P."/>
        </authorList>
    </citation>
    <scope>NUCLEOTIDE SEQUENCE [LARGE SCALE GENOMIC DNA]</scope>
    <source>
        <strain evidence="3">ATCC 33891 / DSM 2032 / 1pr3</strain>
    </source>
</reference>
<dbReference type="CDD" id="cd05232">
    <property type="entry name" value="UDP_G4E_4_SDR_e"/>
    <property type="match status" value="1"/>
</dbReference>
<dbReference type="Proteomes" id="UP000006365">
    <property type="component" value="Chromosome"/>
</dbReference>
<dbReference type="AlphaFoldDB" id="A0A7U3YQ15"/>
<evidence type="ECO:0000313" key="3">
    <source>
        <dbReference type="Proteomes" id="UP000006365"/>
    </source>
</evidence>
<proteinExistence type="predicted"/>
<dbReference type="RefSeq" id="WP_015725837.1">
    <property type="nucleotide sequence ID" value="NC_014972.1"/>
</dbReference>
<protein>
    <submittedName>
        <fullName evidence="2">NAD-dependent epimerase/dehydratase</fullName>
    </submittedName>
</protein>
<dbReference type="EMBL" id="CP002364">
    <property type="protein sequence ID" value="ADW19313.1"/>
    <property type="molecule type" value="Genomic_DNA"/>
</dbReference>
<evidence type="ECO:0000259" key="1">
    <source>
        <dbReference type="Pfam" id="PF01370"/>
    </source>
</evidence>
<dbReference type="InterPro" id="IPR050177">
    <property type="entry name" value="Lipid_A_modif_metabolic_enz"/>
</dbReference>
<accession>A0A7U3YQ15</accession>
<organism evidence="2 3">
    <name type="scientific">Desulfobulbus propionicus (strain ATCC 33891 / DSM 2032 / VKM B-1956 / 1pr3)</name>
    <dbReference type="NCBI Taxonomy" id="577650"/>
    <lineage>
        <taxon>Bacteria</taxon>
        <taxon>Pseudomonadati</taxon>
        <taxon>Thermodesulfobacteriota</taxon>
        <taxon>Desulfobulbia</taxon>
        <taxon>Desulfobulbales</taxon>
        <taxon>Desulfobulbaceae</taxon>
        <taxon>Desulfobulbus</taxon>
    </lineage>
</organism>
<evidence type="ECO:0000313" key="2">
    <source>
        <dbReference type="EMBL" id="ADW19313.1"/>
    </source>
</evidence>
<feature type="domain" description="NAD-dependent epimerase/dehydratase" evidence="1">
    <location>
        <begin position="3"/>
        <end position="242"/>
    </location>
</feature>
<dbReference type="SUPFAM" id="SSF51735">
    <property type="entry name" value="NAD(P)-binding Rossmann-fold domains"/>
    <property type="match status" value="1"/>
</dbReference>